<dbReference type="KEGG" id="gba:J421_4987"/>
<evidence type="ECO:0000313" key="3">
    <source>
        <dbReference type="Proteomes" id="UP000019151"/>
    </source>
</evidence>
<dbReference type="PATRIC" id="fig|861299.3.peg.5040"/>
<dbReference type="RefSeq" id="WP_025413859.1">
    <property type="nucleotide sequence ID" value="NZ_CP007129.1"/>
</dbReference>
<organism evidence="2 3">
    <name type="scientific">Gemmatirosa kalamazoonensis</name>
    <dbReference type="NCBI Taxonomy" id="861299"/>
    <lineage>
        <taxon>Bacteria</taxon>
        <taxon>Pseudomonadati</taxon>
        <taxon>Gemmatimonadota</taxon>
        <taxon>Gemmatimonadia</taxon>
        <taxon>Gemmatimonadales</taxon>
        <taxon>Gemmatimonadaceae</taxon>
        <taxon>Gemmatirosa</taxon>
    </lineage>
</organism>
<dbReference type="InParanoid" id="W0RPV3"/>
<geneLocation type="plasmid" evidence="2 3">
    <name>1</name>
</geneLocation>
<dbReference type="NCBIfam" id="TIGR02595">
    <property type="entry name" value="PEP_CTERM"/>
    <property type="match status" value="1"/>
</dbReference>
<evidence type="ECO:0000313" key="2">
    <source>
        <dbReference type="EMBL" id="AHG92522.1"/>
    </source>
</evidence>
<gene>
    <name evidence="2" type="ORF">J421_4987</name>
</gene>
<keyword evidence="3" id="KW-1185">Reference proteome</keyword>
<evidence type="ECO:0000256" key="1">
    <source>
        <dbReference type="SAM" id="SignalP"/>
    </source>
</evidence>
<keyword evidence="2" id="KW-0614">Plasmid</keyword>
<name>W0RPV3_9BACT</name>
<dbReference type="EMBL" id="CP007129">
    <property type="protein sequence ID" value="AHG92522.1"/>
    <property type="molecule type" value="Genomic_DNA"/>
</dbReference>
<accession>W0RPV3</accession>
<reference evidence="2 3" key="1">
    <citation type="journal article" date="2014" name="Genome Announc.">
        <title>Genome Sequence and Methylome of Soil Bacterium Gemmatirosa kalamazoonensis KBS708T, a Member of the Rarely Cultivated Gemmatimonadetes Phylum.</title>
        <authorList>
            <person name="Debruyn J.M."/>
            <person name="Radosevich M."/>
            <person name="Wommack K.E."/>
            <person name="Polson S.W."/>
            <person name="Hauser L.J."/>
            <person name="Fawaz M.N."/>
            <person name="Korlach J."/>
            <person name="Tsai Y.C."/>
        </authorList>
    </citation>
    <scope>NUCLEOTIDE SEQUENCE [LARGE SCALE GENOMIC DNA]</scope>
    <source>
        <strain evidence="2 3">KBS708</strain>
        <plasmid evidence="3">Plasmid 1</plasmid>
    </source>
</reference>
<keyword evidence="1" id="KW-0732">Signal</keyword>
<sequence>MRHSIVGSTIVTLALVVPCTARGQVLSGAAGGNGFDFAPNCSNPIATVVAPIGQTICTGPGANGVGNWDASFGALHVFAEVDATSALPSIQYLTMSALGRLDDPLVFTGVRPSTVVVSLQETWTQGSSYMGLGPNAFTSELTVGGAYFCTNDYLASYAAGSFSQGRSVSCEIPSTGLLTLSYQISAFATIANPSYPTLAPFSGTTITDASHTGLITGLTFFDAAGNDITSSVTYTTGSGARYQGLPTATAPEPAPGLLVGTGMLAVGVVVTRRRRCRVGPVAGR</sequence>
<feature type="signal peptide" evidence="1">
    <location>
        <begin position="1"/>
        <end position="23"/>
    </location>
</feature>
<dbReference type="AlphaFoldDB" id="W0RPV3"/>
<proteinExistence type="predicted"/>
<feature type="chain" id="PRO_5004795245" evidence="1">
    <location>
        <begin position="24"/>
        <end position="284"/>
    </location>
</feature>
<protein>
    <submittedName>
        <fullName evidence="2">PEP motif putative anchor domain protein</fullName>
    </submittedName>
</protein>
<dbReference type="Proteomes" id="UP000019151">
    <property type="component" value="Plasmid 1"/>
</dbReference>
<dbReference type="InterPro" id="IPR013424">
    <property type="entry name" value="Ice-binding_C"/>
</dbReference>
<dbReference type="HOGENOM" id="CLU_979199_0_0_0"/>